<dbReference type="EMBL" id="JBHUIJ010000006">
    <property type="protein sequence ID" value="MFD2237059.1"/>
    <property type="molecule type" value="Genomic_DNA"/>
</dbReference>
<dbReference type="Pfam" id="PF23914">
    <property type="entry name" value="TPR_CcmH_CycH"/>
    <property type="match status" value="1"/>
</dbReference>
<dbReference type="InterPro" id="IPR051263">
    <property type="entry name" value="C-type_cytochrome_biogenesis"/>
</dbReference>
<evidence type="ECO:0000259" key="6">
    <source>
        <dbReference type="Pfam" id="PF23914"/>
    </source>
</evidence>
<sequence length="370" mass="38652">MTIFWTIAAVLTAAVTFSTAWPLLRRADPARAHAGEGAHDVEVYRAQMAELEADRRRGLLAEGEAATARAEIGRRLLKAAAAARSTSAPPAARGLPLAGLAVVLALPLGSFLLYGQLGMPRLPDLPLAQRMEGEAQGLAAMIEAAEARLAQDPQDGRGWDVLAPIYLRIGEAGRAAEAFSRASALLGESAPRLTGLGEALVQASGGRVTPQARQAFEGALRLEPGALSPRFFLALALSQEGRHAQAAPAWEGLIADSPDDAPWRAVAESALAEARAVPAGPSAAEIAAASEMDEEARGDMIEGMVSGLAARLETEPQDFEGWARLIRAYRVLGREADGRAAAERAAEAFGPASREAADLRALAANGEGRP</sequence>
<evidence type="ECO:0000256" key="5">
    <source>
        <dbReference type="SAM" id="Phobius"/>
    </source>
</evidence>
<keyword evidence="2" id="KW-0677">Repeat</keyword>
<gene>
    <name evidence="7" type="primary">ccmI</name>
    <name evidence="7" type="ORF">ACFSKQ_06200</name>
</gene>
<dbReference type="Gene3D" id="1.25.40.10">
    <property type="entry name" value="Tetratricopeptide repeat domain"/>
    <property type="match status" value="2"/>
</dbReference>
<comment type="caution">
    <text evidence="7">The sequence shown here is derived from an EMBL/GenBank/DDBJ whole genome shotgun (WGS) entry which is preliminary data.</text>
</comment>
<feature type="transmembrane region" description="Helical" evidence="5">
    <location>
        <begin position="94"/>
        <end position="114"/>
    </location>
</feature>
<evidence type="ECO:0000313" key="7">
    <source>
        <dbReference type="EMBL" id="MFD2237059.1"/>
    </source>
</evidence>
<evidence type="ECO:0000256" key="2">
    <source>
        <dbReference type="ARBA" id="ARBA00022737"/>
    </source>
</evidence>
<keyword evidence="4" id="KW-0802">TPR repeat</keyword>
<accession>A0ABW5CIE3</accession>
<keyword evidence="5" id="KW-0472">Membrane</keyword>
<evidence type="ECO:0000313" key="8">
    <source>
        <dbReference type="Proteomes" id="UP001597371"/>
    </source>
</evidence>
<dbReference type="Proteomes" id="UP001597371">
    <property type="component" value="Unassembled WGS sequence"/>
</dbReference>
<evidence type="ECO:0000256" key="3">
    <source>
        <dbReference type="ARBA" id="ARBA00022748"/>
    </source>
</evidence>
<dbReference type="PANTHER" id="PTHR47870:SF1">
    <property type="entry name" value="CYTOCHROME C-TYPE BIOGENESIS PROTEIN CCMH"/>
    <property type="match status" value="1"/>
</dbReference>
<keyword evidence="5" id="KW-1133">Transmembrane helix</keyword>
<dbReference type="PANTHER" id="PTHR47870">
    <property type="entry name" value="CYTOCHROME C-TYPE BIOGENESIS PROTEIN CCMH"/>
    <property type="match status" value="1"/>
</dbReference>
<keyword evidence="5" id="KW-0812">Transmembrane</keyword>
<dbReference type="SUPFAM" id="SSF48452">
    <property type="entry name" value="TPR-like"/>
    <property type="match status" value="1"/>
</dbReference>
<dbReference type="RefSeq" id="WP_209736801.1">
    <property type="nucleotide sequence ID" value="NZ_CP072611.1"/>
</dbReference>
<proteinExistence type="predicted"/>
<evidence type="ECO:0000256" key="4">
    <source>
        <dbReference type="ARBA" id="ARBA00022803"/>
    </source>
</evidence>
<dbReference type="InterPro" id="IPR011990">
    <property type="entry name" value="TPR-like_helical_dom_sf"/>
</dbReference>
<reference evidence="8" key="1">
    <citation type="journal article" date="2019" name="Int. J. Syst. Evol. Microbiol.">
        <title>The Global Catalogue of Microorganisms (GCM) 10K type strain sequencing project: providing services to taxonomists for standard genome sequencing and annotation.</title>
        <authorList>
            <consortium name="The Broad Institute Genomics Platform"/>
            <consortium name="The Broad Institute Genome Sequencing Center for Infectious Disease"/>
            <person name="Wu L."/>
            <person name="Ma J."/>
        </authorList>
    </citation>
    <scope>NUCLEOTIDE SEQUENCE [LARGE SCALE GENOMIC DNA]</scope>
    <source>
        <strain evidence="8">ZS-35-S2</strain>
    </source>
</reference>
<evidence type="ECO:0000256" key="1">
    <source>
        <dbReference type="ARBA" id="ARBA00004196"/>
    </source>
</evidence>
<keyword evidence="3" id="KW-0201">Cytochrome c-type biogenesis</keyword>
<feature type="domain" description="Cytochrome c-type biogenesis protein H TPR" evidence="6">
    <location>
        <begin position="138"/>
        <end position="260"/>
    </location>
</feature>
<protein>
    <submittedName>
        <fullName evidence="7">C-type cytochrome biogenesis protein CcmI</fullName>
    </submittedName>
</protein>
<comment type="subcellular location">
    <subcellularLocation>
        <location evidence="1">Cell envelope</location>
    </subcellularLocation>
</comment>
<keyword evidence="8" id="KW-1185">Reference proteome</keyword>
<dbReference type="InterPro" id="IPR056413">
    <property type="entry name" value="TPR_CcmH_CycH"/>
</dbReference>
<organism evidence="7 8">
    <name type="scientific">Aureimonas populi</name>
    <dbReference type="NCBI Taxonomy" id="1701758"/>
    <lineage>
        <taxon>Bacteria</taxon>
        <taxon>Pseudomonadati</taxon>
        <taxon>Pseudomonadota</taxon>
        <taxon>Alphaproteobacteria</taxon>
        <taxon>Hyphomicrobiales</taxon>
        <taxon>Aurantimonadaceae</taxon>
        <taxon>Aureimonas</taxon>
    </lineage>
</organism>
<dbReference type="NCBIfam" id="TIGR03142">
    <property type="entry name" value="cytochro_ccmI"/>
    <property type="match status" value="1"/>
</dbReference>
<name>A0ABW5CIE3_9HYPH</name>
<dbReference type="InterPro" id="IPR017560">
    <property type="entry name" value="Cyt_c_biogenesis_CcmI"/>
</dbReference>